<dbReference type="Proteomes" id="UP001139485">
    <property type="component" value="Unassembled WGS sequence"/>
</dbReference>
<sequence>MTPDEERPSRQHRDSYESYRQAIEDADRVALDLIKQVDGQLLVPADEVIFLARRLRQFTSLIRQTVPGDVI</sequence>
<protein>
    <submittedName>
        <fullName evidence="1">Uncharacterized protein</fullName>
    </submittedName>
</protein>
<keyword evidence="2" id="KW-1185">Reference proteome</keyword>
<reference evidence="1" key="1">
    <citation type="submission" date="2022-05" db="EMBL/GenBank/DDBJ databases">
        <authorList>
            <person name="Tuo L."/>
        </authorList>
    </citation>
    <scope>NUCLEOTIDE SEQUENCE</scope>
    <source>
        <strain evidence="1">BSK12Z-4</strain>
    </source>
</reference>
<dbReference type="EMBL" id="JAMOIL010000054">
    <property type="protein sequence ID" value="MCM0622842.1"/>
    <property type="molecule type" value="Genomic_DNA"/>
</dbReference>
<organism evidence="1 2">
    <name type="scientific">Nocardioides bruguierae</name>
    <dbReference type="NCBI Taxonomy" id="2945102"/>
    <lineage>
        <taxon>Bacteria</taxon>
        <taxon>Bacillati</taxon>
        <taxon>Actinomycetota</taxon>
        <taxon>Actinomycetes</taxon>
        <taxon>Propionibacteriales</taxon>
        <taxon>Nocardioidaceae</taxon>
        <taxon>Nocardioides</taxon>
    </lineage>
</organism>
<dbReference type="AlphaFoldDB" id="A0A9X2DBF7"/>
<evidence type="ECO:0000313" key="1">
    <source>
        <dbReference type="EMBL" id="MCM0622842.1"/>
    </source>
</evidence>
<gene>
    <name evidence="1" type="ORF">M8330_21365</name>
</gene>
<accession>A0A9X2DBF7</accession>
<proteinExistence type="predicted"/>
<evidence type="ECO:0000313" key="2">
    <source>
        <dbReference type="Proteomes" id="UP001139485"/>
    </source>
</evidence>
<name>A0A9X2DBF7_9ACTN</name>
<dbReference type="RefSeq" id="WP_250828998.1">
    <property type="nucleotide sequence ID" value="NZ_JAMOIL010000054.1"/>
</dbReference>
<comment type="caution">
    <text evidence="1">The sequence shown here is derived from an EMBL/GenBank/DDBJ whole genome shotgun (WGS) entry which is preliminary data.</text>
</comment>